<sequence length="514" mass="54326">MPSATLELASHALNHDQEDMNAAGPSPKACPPSPPSLLAEVIFVLICSGGQLVYALLVGHVTVTQSVFGAALGLPPSQLPWLIGSFMLASGLSVIVSGPLADLAPPKPLMVGAFLWELVWNIVAALTITPKLKILFFVARAMQGLAVGVIVSASMSILGRVYSPGHRKTRVFSLMAAGSPFGYWLGCIQAGALSAHLPWIFGSTAVFLAVCALAAQLTIPDLRPARDGIDAEAPSLRQFDYSGAVLASVGCSLVVFGLTQGASADWNPYTYCSIILGFLMLGAFYFVEQRVARPLIPNKLWQTPGFKPLLVAYFLGLGAFSGAWQFYAIQFWLRYQGVTPLTAALYLLPNGIVGVLAAFVVSKTLHIVPTQVILTASMVAFGLGPVFFLPQAYATTTDHYGYWALSMPGVALATFGPDMSFAAAAIFITSSVPRSYQGAAGSLLVTVQNLAMAVMTSICGAVGQRVETVPETGEIGLKGIQAIWWFGLAAAMVGALITATMVRIPKAEEKEHVQ</sequence>
<dbReference type="Proteomes" id="UP001446871">
    <property type="component" value="Unassembled WGS sequence"/>
</dbReference>
<accession>A0ABR1TGE6</accession>
<gene>
    <name evidence="7" type="ORF">PG996_013770</name>
</gene>
<keyword evidence="2 5" id="KW-0812">Transmembrane</keyword>
<feature type="transmembrane region" description="Helical" evidence="5">
    <location>
        <begin position="134"/>
        <end position="159"/>
    </location>
</feature>
<evidence type="ECO:0000313" key="7">
    <source>
        <dbReference type="EMBL" id="KAK8045706.1"/>
    </source>
</evidence>
<evidence type="ECO:0000256" key="1">
    <source>
        <dbReference type="ARBA" id="ARBA00004141"/>
    </source>
</evidence>
<proteinExistence type="predicted"/>
<feature type="transmembrane region" description="Helical" evidence="5">
    <location>
        <begin position="37"/>
        <end position="59"/>
    </location>
</feature>
<feature type="transmembrane region" description="Helical" evidence="5">
    <location>
        <begin position="483"/>
        <end position="502"/>
    </location>
</feature>
<dbReference type="InterPro" id="IPR036259">
    <property type="entry name" value="MFS_trans_sf"/>
</dbReference>
<feature type="transmembrane region" description="Helical" evidence="5">
    <location>
        <begin position="341"/>
        <end position="361"/>
    </location>
</feature>
<feature type="transmembrane region" description="Helical" evidence="5">
    <location>
        <begin position="373"/>
        <end position="394"/>
    </location>
</feature>
<comment type="caution">
    <text evidence="7">The sequence shown here is derived from an EMBL/GenBank/DDBJ whole genome shotgun (WGS) entry which is preliminary data.</text>
</comment>
<evidence type="ECO:0000256" key="4">
    <source>
        <dbReference type="ARBA" id="ARBA00023136"/>
    </source>
</evidence>
<evidence type="ECO:0000256" key="3">
    <source>
        <dbReference type="ARBA" id="ARBA00022989"/>
    </source>
</evidence>
<evidence type="ECO:0000256" key="5">
    <source>
        <dbReference type="SAM" id="Phobius"/>
    </source>
</evidence>
<comment type="subcellular location">
    <subcellularLocation>
        <location evidence="1">Membrane</location>
        <topology evidence="1">Multi-pass membrane protein</topology>
    </subcellularLocation>
</comment>
<dbReference type="SUPFAM" id="SSF103473">
    <property type="entry name" value="MFS general substrate transporter"/>
    <property type="match status" value="1"/>
</dbReference>
<feature type="transmembrane region" description="Helical" evidence="5">
    <location>
        <begin position="199"/>
        <end position="219"/>
    </location>
</feature>
<evidence type="ECO:0000259" key="6">
    <source>
        <dbReference type="PROSITE" id="PS50850"/>
    </source>
</evidence>
<dbReference type="PANTHER" id="PTHR42718:SF41">
    <property type="entry name" value="MFS TRANSPORTER OF UNKOWN SPECIFICITY (AFU_ORTHOLOGUE AFUA_5G09940)-RELATED"/>
    <property type="match status" value="1"/>
</dbReference>
<feature type="transmembrane region" description="Helical" evidence="5">
    <location>
        <begin position="79"/>
        <end position="97"/>
    </location>
</feature>
<organism evidence="7 8">
    <name type="scientific">Apiospora saccharicola</name>
    <dbReference type="NCBI Taxonomy" id="335842"/>
    <lineage>
        <taxon>Eukaryota</taxon>
        <taxon>Fungi</taxon>
        <taxon>Dikarya</taxon>
        <taxon>Ascomycota</taxon>
        <taxon>Pezizomycotina</taxon>
        <taxon>Sordariomycetes</taxon>
        <taxon>Xylariomycetidae</taxon>
        <taxon>Amphisphaeriales</taxon>
        <taxon>Apiosporaceae</taxon>
        <taxon>Apiospora</taxon>
    </lineage>
</organism>
<keyword evidence="8" id="KW-1185">Reference proteome</keyword>
<feature type="transmembrane region" description="Helical" evidence="5">
    <location>
        <begin position="268"/>
        <end position="287"/>
    </location>
</feature>
<reference evidence="7 8" key="1">
    <citation type="submission" date="2023-01" db="EMBL/GenBank/DDBJ databases">
        <title>Analysis of 21 Apiospora genomes using comparative genomics revels a genus with tremendous synthesis potential of carbohydrate active enzymes and secondary metabolites.</title>
        <authorList>
            <person name="Sorensen T."/>
        </authorList>
    </citation>
    <scope>NUCLEOTIDE SEQUENCE [LARGE SCALE GENOMIC DNA]</scope>
    <source>
        <strain evidence="7 8">CBS 83171</strain>
    </source>
</reference>
<feature type="transmembrane region" description="Helical" evidence="5">
    <location>
        <begin position="171"/>
        <end position="193"/>
    </location>
</feature>
<feature type="transmembrane region" description="Helical" evidence="5">
    <location>
        <begin position="239"/>
        <end position="262"/>
    </location>
</feature>
<feature type="domain" description="Major facilitator superfamily (MFS) profile" evidence="6">
    <location>
        <begin position="43"/>
        <end position="506"/>
    </location>
</feature>
<keyword evidence="3 5" id="KW-1133">Transmembrane helix</keyword>
<dbReference type="PANTHER" id="PTHR42718">
    <property type="entry name" value="MAJOR FACILITATOR SUPERFAMILY MULTIDRUG TRANSPORTER MFSC"/>
    <property type="match status" value="1"/>
</dbReference>
<protein>
    <submittedName>
        <fullName evidence="7">Efflux pump antibiotic resistance protein</fullName>
    </submittedName>
</protein>
<dbReference type="PROSITE" id="PS50850">
    <property type="entry name" value="MFS"/>
    <property type="match status" value="1"/>
</dbReference>
<dbReference type="EMBL" id="JAQQWM010000009">
    <property type="protein sequence ID" value="KAK8045706.1"/>
    <property type="molecule type" value="Genomic_DNA"/>
</dbReference>
<dbReference type="InterPro" id="IPR011701">
    <property type="entry name" value="MFS"/>
</dbReference>
<dbReference type="Gene3D" id="1.20.1250.20">
    <property type="entry name" value="MFS general substrate transporter like domains"/>
    <property type="match status" value="2"/>
</dbReference>
<name>A0ABR1TGE6_9PEZI</name>
<dbReference type="Pfam" id="PF07690">
    <property type="entry name" value="MFS_1"/>
    <property type="match status" value="1"/>
</dbReference>
<evidence type="ECO:0000256" key="2">
    <source>
        <dbReference type="ARBA" id="ARBA00022692"/>
    </source>
</evidence>
<feature type="transmembrane region" description="Helical" evidence="5">
    <location>
        <begin position="400"/>
        <end position="428"/>
    </location>
</feature>
<dbReference type="InterPro" id="IPR020846">
    <property type="entry name" value="MFS_dom"/>
</dbReference>
<feature type="transmembrane region" description="Helical" evidence="5">
    <location>
        <begin position="308"/>
        <end position="329"/>
    </location>
</feature>
<keyword evidence="4 5" id="KW-0472">Membrane</keyword>
<feature type="transmembrane region" description="Helical" evidence="5">
    <location>
        <begin position="440"/>
        <end position="463"/>
    </location>
</feature>
<evidence type="ECO:0000313" key="8">
    <source>
        <dbReference type="Proteomes" id="UP001446871"/>
    </source>
</evidence>